<sequence length="650" mass="72015">MKNSKTRVAHIKVQWYAIPSTPHVEIYTNDWSLSHSRLLRTVDCYVKDHLNQEGLALIHSTRLWVSHVRKSGSSDWPSVLAACTTSDHANRPRAYLYLIRLTSTPRTTACMPKTVSSAARHKDTLLPPPDHFHDDSAASSPIHLSQLSSQQPSRDPSPFVDLPHPDNWEEEEGARGRGKRRAELADNDSDFDAWEEHSDSEMPSDLRPPIHRPDGKSLTPLLAGDKNSDYASPHRPGLTTRRSHHLHERDPERDLDREAALATKRKYTYAAFFLVLSLISFTIQTETAVYIQHTLKWNKAYCMLYMTHGSWALLWPTQLLILRLQKWNMPWGSFWRRHKSILRSTAQMVEHQTLHVPPHLSKRSPIPYFLRITAFVTCALTIAGGSWYVAVDLTTASDLTAIYNCSAFFAYAFAVPLLGEKLRLSKVFAVGVAILGVLVVAYGDSSPSKHGSKSGGGAGGPTAPEPDEASNRALGNIVIGVGSVLYGFYEVLYKKVACPPEGCSPGRGMIFANTFGSLIGLFTLCVLWIPIPILHFTGIERFELPHGEQAWMMLISVLANATFSGSFLVLISLTSPVLSSVAALLTIFLVAVVDQLLPPPLNSPLSGAAVAGGCLIIAAFLLLSWATYREMDEERKKHSDEIVESDIEDL</sequence>
<dbReference type="EMBL" id="JAMKPW020000008">
    <property type="protein sequence ID" value="KAK8215356.1"/>
    <property type="molecule type" value="Genomic_DNA"/>
</dbReference>
<organism evidence="1 2">
    <name type="scientific">Zalaria obscura</name>
    <dbReference type="NCBI Taxonomy" id="2024903"/>
    <lineage>
        <taxon>Eukaryota</taxon>
        <taxon>Fungi</taxon>
        <taxon>Dikarya</taxon>
        <taxon>Ascomycota</taxon>
        <taxon>Pezizomycotina</taxon>
        <taxon>Dothideomycetes</taxon>
        <taxon>Dothideomycetidae</taxon>
        <taxon>Dothideales</taxon>
        <taxon>Zalariaceae</taxon>
        <taxon>Zalaria</taxon>
    </lineage>
</organism>
<reference evidence="1" key="1">
    <citation type="submission" date="2024-02" db="EMBL/GenBank/DDBJ databases">
        <title>Metagenome Assembled Genome of Zalaria obscura JY119.</title>
        <authorList>
            <person name="Vighnesh L."/>
            <person name="Jagadeeshwari U."/>
            <person name="Venkata Ramana C."/>
            <person name="Sasikala C."/>
        </authorList>
    </citation>
    <scope>NUCLEOTIDE SEQUENCE</scope>
    <source>
        <strain evidence="1">JY119</strain>
    </source>
</reference>
<keyword evidence="2" id="KW-1185">Reference proteome</keyword>
<gene>
    <name evidence="1" type="ORF">M8818_001977</name>
</gene>
<proteinExistence type="predicted"/>
<evidence type="ECO:0000313" key="2">
    <source>
        <dbReference type="Proteomes" id="UP001320706"/>
    </source>
</evidence>
<dbReference type="Proteomes" id="UP001320706">
    <property type="component" value="Unassembled WGS sequence"/>
</dbReference>
<evidence type="ECO:0000313" key="1">
    <source>
        <dbReference type="EMBL" id="KAK8215356.1"/>
    </source>
</evidence>
<comment type="caution">
    <text evidence="1">The sequence shown here is derived from an EMBL/GenBank/DDBJ whole genome shotgun (WGS) entry which is preliminary data.</text>
</comment>
<name>A0ACC3SJL0_9PEZI</name>
<accession>A0ACC3SJL0</accession>
<protein>
    <submittedName>
        <fullName evidence="1">Uncharacterized protein</fullName>
    </submittedName>
</protein>